<reference evidence="4 5" key="1">
    <citation type="submission" date="2022-06" db="EMBL/GenBank/DDBJ databases">
        <title>Halomicroarcula sp. a new haloarchaeum isolate from saline soil.</title>
        <authorList>
            <person name="Strakova D."/>
            <person name="Galisteo C."/>
            <person name="Sanchez-Porro C."/>
            <person name="Ventosa A."/>
        </authorList>
    </citation>
    <scope>NUCLEOTIDE SEQUENCE [LARGE SCALE GENOMIC DNA]</scope>
    <source>
        <strain evidence="4 5">S3CR25-11</strain>
    </source>
</reference>
<dbReference type="InterPro" id="IPR027417">
    <property type="entry name" value="P-loop_NTPase"/>
</dbReference>
<feature type="domain" description="Rad50/SbcC-type AAA" evidence="3">
    <location>
        <begin position="15"/>
        <end position="225"/>
    </location>
</feature>
<keyword evidence="5" id="KW-1185">Reference proteome</keyword>
<dbReference type="Proteomes" id="UP001268864">
    <property type="component" value="Unassembled WGS sequence"/>
</dbReference>
<name>A0ABU2FM44_9EURY</name>
<dbReference type="SUPFAM" id="SSF52540">
    <property type="entry name" value="P-loop containing nucleoside triphosphate hydrolases"/>
    <property type="match status" value="1"/>
</dbReference>
<dbReference type="EMBL" id="JAMQOS010000001">
    <property type="protein sequence ID" value="MDS0281479.1"/>
    <property type="molecule type" value="Genomic_DNA"/>
</dbReference>
<sequence>MQSSGESGGVARFDVENIGGIGRTTVSISPGVTVLTGENATNRTSFLQAVIAAMGSTAATLKGDADEGSVRLNLDGETYERRLERAGDDTRYTGEGYLDDATVAELFAFLLERNEARQSVAAGGDLRELIMRPVDTAAIAADVERLEAEKAQLTEQLSALEERKQELADLKARRDDLSEQIAAKRAALAEKEAEIDETDVERHRRDRAEFEQTLTELRETRSELETVRRDIEAQSESVASLRREQSELETERDELSAAPDGDHERLDREIRELRARRQSLNTALSDLQGVIEYNEERLAGDVTEIRELSGETDGGTGEGLLRAEAGVVCWTCGSTVEREQIESTVARLRDLREEKLAELESVKSALAERKAERRELEATSRRRREIAADLEDVESERARREERLEQLNRRRSALTETVERLEETVQSLESAEFEHVLALHREANQLEFELDRLASEREAVVADIEELAATLGRAETLRERRAEVVDALTDTRRRIDRLERDAVEAFNEHMAAALDILEYDNVERIWIERLQAEDDDRAAFDLHVVRTTATGAVYEDSVSHLSESEREVTGLVFALAGYLVHELHETVPFVLLDSLEAIDAERIAALVDYLADHVDYLVVALLPEDARALDDSYARIRSL</sequence>
<feature type="coiled-coil region" evidence="1">
    <location>
        <begin position="338"/>
        <end position="508"/>
    </location>
</feature>
<evidence type="ECO:0000313" key="5">
    <source>
        <dbReference type="Proteomes" id="UP001268864"/>
    </source>
</evidence>
<protein>
    <submittedName>
        <fullName evidence="4">AAA family ATPase</fullName>
    </submittedName>
</protein>
<evidence type="ECO:0000313" key="4">
    <source>
        <dbReference type="EMBL" id="MDS0281479.1"/>
    </source>
</evidence>
<evidence type="ECO:0000259" key="3">
    <source>
        <dbReference type="Pfam" id="PF13476"/>
    </source>
</evidence>
<evidence type="ECO:0000256" key="2">
    <source>
        <dbReference type="SAM" id="MobiDB-lite"/>
    </source>
</evidence>
<accession>A0ABU2FM44</accession>
<proteinExistence type="predicted"/>
<dbReference type="Pfam" id="PF13476">
    <property type="entry name" value="AAA_23"/>
    <property type="match status" value="1"/>
</dbReference>
<keyword evidence="1" id="KW-0175">Coiled coil</keyword>
<feature type="region of interest" description="Disordered" evidence="2">
    <location>
        <begin position="227"/>
        <end position="266"/>
    </location>
</feature>
<dbReference type="InterPro" id="IPR038729">
    <property type="entry name" value="Rad50/SbcC_AAA"/>
</dbReference>
<comment type="caution">
    <text evidence="4">The sequence shown here is derived from an EMBL/GenBank/DDBJ whole genome shotgun (WGS) entry which is preliminary data.</text>
</comment>
<dbReference type="Gene3D" id="3.40.50.300">
    <property type="entry name" value="P-loop containing nucleotide triphosphate hydrolases"/>
    <property type="match status" value="2"/>
</dbReference>
<dbReference type="PANTHER" id="PTHR23159:SF31">
    <property type="entry name" value="CENTROSOME-ASSOCIATED PROTEIN CEP250 ISOFORM X1"/>
    <property type="match status" value="1"/>
</dbReference>
<gene>
    <name evidence="4" type="ORF">NDI86_05035</name>
</gene>
<evidence type="ECO:0000256" key="1">
    <source>
        <dbReference type="SAM" id="Coils"/>
    </source>
</evidence>
<dbReference type="NCBIfam" id="NF045487">
    <property type="entry name" value="ASRP"/>
    <property type="match status" value="1"/>
</dbReference>
<dbReference type="PANTHER" id="PTHR23159">
    <property type="entry name" value="CENTROSOMAL PROTEIN 2"/>
    <property type="match status" value="1"/>
</dbReference>
<dbReference type="RefSeq" id="WP_310899315.1">
    <property type="nucleotide sequence ID" value="NZ_JAMQOS010000001.1"/>
</dbReference>
<organism evidence="4 5">
    <name type="scientific">Haloarcula onubensis</name>
    <dbReference type="NCBI Taxonomy" id="2950539"/>
    <lineage>
        <taxon>Archaea</taxon>
        <taxon>Methanobacteriati</taxon>
        <taxon>Methanobacteriota</taxon>
        <taxon>Stenosarchaea group</taxon>
        <taxon>Halobacteria</taxon>
        <taxon>Halobacteriales</taxon>
        <taxon>Haloarculaceae</taxon>
        <taxon>Haloarcula</taxon>
    </lineage>
</organism>